<evidence type="ECO:0000256" key="7">
    <source>
        <dbReference type="ARBA" id="ARBA00022840"/>
    </source>
</evidence>
<feature type="domain" description="Signal transduction histidine kinase subgroup 3 dimerisation and phosphoacceptor" evidence="12">
    <location>
        <begin position="179"/>
        <end position="230"/>
    </location>
</feature>
<keyword evidence="4" id="KW-0808">Transferase</keyword>
<evidence type="ECO:0000256" key="1">
    <source>
        <dbReference type="ARBA" id="ARBA00000085"/>
    </source>
</evidence>
<dbReference type="PANTHER" id="PTHR24421">
    <property type="entry name" value="NITRATE/NITRITE SENSOR PROTEIN NARX-RELATED"/>
    <property type="match status" value="1"/>
</dbReference>
<feature type="region of interest" description="Disordered" evidence="10">
    <location>
        <begin position="497"/>
        <end position="522"/>
    </location>
</feature>
<dbReference type="EMBL" id="JBHSPT010000102">
    <property type="protein sequence ID" value="MFC6059911.1"/>
    <property type="molecule type" value="Genomic_DNA"/>
</dbReference>
<dbReference type="InterPro" id="IPR050482">
    <property type="entry name" value="Sensor_HK_TwoCompSys"/>
</dbReference>
<keyword evidence="8" id="KW-0902">Two-component regulatory system</keyword>
<evidence type="ECO:0000256" key="5">
    <source>
        <dbReference type="ARBA" id="ARBA00022741"/>
    </source>
</evidence>
<reference evidence="14" key="1">
    <citation type="journal article" date="2019" name="Int. J. Syst. Evol. Microbiol.">
        <title>The Global Catalogue of Microorganisms (GCM) 10K type strain sequencing project: providing services to taxonomists for standard genome sequencing and annotation.</title>
        <authorList>
            <consortium name="The Broad Institute Genomics Platform"/>
            <consortium name="The Broad Institute Genome Sequencing Center for Infectious Disease"/>
            <person name="Wu L."/>
            <person name="Ma J."/>
        </authorList>
    </citation>
    <scope>NUCLEOTIDE SEQUENCE [LARGE SCALE GENOMIC DNA]</scope>
    <source>
        <strain evidence="14">JCM 12763</strain>
    </source>
</reference>
<keyword evidence="3" id="KW-0597">Phosphoprotein</keyword>
<dbReference type="GO" id="GO:0016301">
    <property type="term" value="F:kinase activity"/>
    <property type="evidence" value="ECO:0007669"/>
    <property type="project" value="UniProtKB-KW"/>
</dbReference>
<keyword evidence="9" id="KW-0175">Coiled coil</keyword>
<feature type="compositionally biased region" description="Low complexity" evidence="10">
    <location>
        <begin position="786"/>
        <end position="796"/>
    </location>
</feature>
<feature type="transmembrane region" description="Helical" evidence="11">
    <location>
        <begin position="35"/>
        <end position="53"/>
    </location>
</feature>
<evidence type="ECO:0000256" key="3">
    <source>
        <dbReference type="ARBA" id="ARBA00022553"/>
    </source>
</evidence>
<keyword evidence="6 13" id="KW-0418">Kinase</keyword>
<proteinExistence type="predicted"/>
<feature type="transmembrane region" description="Helical" evidence="11">
    <location>
        <begin position="528"/>
        <end position="549"/>
    </location>
</feature>
<dbReference type="PANTHER" id="PTHR24421:SF10">
    <property type="entry name" value="NITRATE_NITRITE SENSOR PROTEIN NARQ"/>
    <property type="match status" value="1"/>
</dbReference>
<evidence type="ECO:0000259" key="12">
    <source>
        <dbReference type="Pfam" id="PF07730"/>
    </source>
</evidence>
<keyword evidence="11" id="KW-1133">Transmembrane helix</keyword>
<keyword evidence="11" id="KW-0812">Transmembrane</keyword>
<comment type="caution">
    <text evidence="13">The sequence shown here is derived from an EMBL/GenBank/DDBJ whole genome shotgun (WGS) entry which is preliminary data.</text>
</comment>
<evidence type="ECO:0000256" key="11">
    <source>
        <dbReference type="SAM" id="Phobius"/>
    </source>
</evidence>
<evidence type="ECO:0000256" key="8">
    <source>
        <dbReference type="ARBA" id="ARBA00023012"/>
    </source>
</evidence>
<evidence type="ECO:0000313" key="14">
    <source>
        <dbReference type="Proteomes" id="UP001596242"/>
    </source>
</evidence>
<dbReference type="SUPFAM" id="SSF55874">
    <property type="entry name" value="ATPase domain of HSP90 chaperone/DNA topoisomerase II/histidine kinase"/>
    <property type="match status" value="1"/>
</dbReference>
<gene>
    <name evidence="13" type="ORF">ACFP50_32285</name>
</gene>
<evidence type="ECO:0000256" key="4">
    <source>
        <dbReference type="ARBA" id="ARBA00022679"/>
    </source>
</evidence>
<keyword evidence="7" id="KW-0067">ATP-binding</keyword>
<evidence type="ECO:0000256" key="9">
    <source>
        <dbReference type="SAM" id="Coils"/>
    </source>
</evidence>
<evidence type="ECO:0000256" key="10">
    <source>
        <dbReference type="SAM" id="MobiDB-lite"/>
    </source>
</evidence>
<feature type="transmembrane region" description="Helical" evidence="11">
    <location>
        <begin position="447"/>
        <end position="465"/>
    </location>
</feature>
<dbReference type="Pfam" id="PF07730">
    <property type="entry name" value="HisKA_3"/>
    <property type="match status" value="1"/>
</dbReference>
<feature type="coiled-coil region" evidence="9">
    <location>
        <begin position="151"/>
        <end position="181"/>
    </location>
</feature>
<evidence type="ECO:0000256" key="6">
    <source>
        <dbReference type="ARBA" id="ARBA00022777"/>
    </source>
</evidence>
<dbReference type="Proteomes" id="UP001596242">
    <property type="component" value="Unassembled WGS sequence"/>
</dbReference>
<dbReference type="RefSeq" id="WP_386405033.1">
    <property type="nucleotide sequence ID" value="NZ_JBHSPT010000102.1"/>
</dbReference>
<protein>
    <recommendedName>
        <fullName evidence="2">histidine kinase</fullName>
        <ecNumber evidence="2">2.7.13.3</ecNumber>
    </recommendedName>
</protein>
<comment type="catalytic activity">
    <reaction evidence="1">
        <text>ATP + protein L-histidine = ADP + protein N-phospho-L-histidine.</text>
        <dbReference type="EC" id="2.7.13.3"/>
    </reaction>
</comment>
<organism evidence="13 14">
    <name type="scientific">Streptomyces pratens</name>
    <dbReference type="NCBI Taxonomy" id="887456"/>
    <lineage>
        <taxon>Bacteria</taxon>
        <taxon>Bacillati</taxon>
        <taxon>Actinomycetota</taxon>
        <taxon>Actinomycetes</taxon>
        <taxon>Kitasatosporales</taxon>
        <taxon>Streptomycetaceae</taxon>
        <taxon>Streptomyces</taxon>
    </lineage>
</organism>
<feature type="transmembrane region" description="Helical" evidence="11">
    <location>
        <begin position="420"/>
        <end position="440"/>
    </location>
</feature>
<feature type="region of interest" description="Disordered" evidence="10">
    <location>
        <begin position="776"/>
        <end position="805"/>
    </location>
</feature>
<dbReference type="Gene3D" id="3.30.565.10">
    <property type="entry name" value="Histidine kinase-like ATPase, C-terminal domain"/>
    <property type="match status" value="1"/>
</dbReference>
<dbReference type="InterPro" id="IPR011712">
    <property type="entry name" value="Sig_transdc_His_kin_sub3_dim/P"/>
</dbReference>
<dbReference type="Gene3D" id="1.20.5.1930">
    <property type="match status" value="1"/>
</dbReference>
<name>A0ABW1M8C0_9ACTN</name>
<feature type="transmembrane region" description="Helical" evidence="11">
    <location>
        <begin position="80"/>
        <end position="98"/>
    </location>
</feature>
<keyword evidence="5" id="KW-0547">Nucleotide-binding</keyword>
<feature type="transmembrane region" description="Helical" evidence="11">
    <location>
        <begin position="58"/>
        <end position="74"/>
    </location>
</feature>
<sequence length="805" mass="83389">MKRTDDRLLPVLLICAQAVVWPGAALVRGAVPTASALLVAILVAGPVTAALALRRTRPVTTLVLVAAACALGAGPLPAGAMAVLGTAGVALALFTVAAERDTFTALLCTVTLAVWQILYWISLHGLSDHDGLDLVLTALLYALACGVGLFARRTRHARQAAERLLQRAESERHRLPAAERQRMERELHDVSAHHLTAVVVTAGAALGLRESRPELADEALRFAVGTGHEVTRALGSVRAPSPSREELPSPEERLRDLVEGFRGLGRQVDHEIGPLPNGTIADAAFGIVREALTNVARHAPGAHTRVRCQYGDTRTDIVVTSSAPPAGATAHGANLGGGRGTAFLRSRAREAGGTLTSGPTADGGWEVAAVLPGRTAAPVKRPVPRGYRLAQLTAAAGLVLQPLLPTMIIRSDDVSIGSTVSSGALFALLAAAQAVALLWLRRAPRAATGALLALAPLWPVAMAAGDYTGPVVLPPALSMFATCGALAAHAAHATRTAAGPFPSGDRSGGPSGGPSEDRPRLPRWLRPTAAAGAAVAVVVHAAAATAAVLDRGTTAPVWTVAVLATAGASVAAGAAHWSGTLRGRRDRAARGTRDERLAAWTEEAVRDAWAERRRIAAGLESTVLARTADMVAEAEAGRLEGTVERAREALTAMRSLLDTVREGGTEAARRPQPTLQALDLLAHQCRATGRDVEIRLTDRVPGRLPTAVDLTAYHAAETVLAASGEGPALLEFDAHEGSLTLTVTGVPGATRGLVRERLAARVAALDGTVTTGPADTVRLRLPLTPGPEAAGAPVAEQGDEEMGER</sequence>
<keyword evidence="11" id="KW-0472">Membrane</keyword>
<keyword evidence="14" id="KW-1185">Reference proteome</keyword>
<evidence type="ECO:0000313" key="13">
    <source>
        <dbReference type="EMBL" id="MFC6059911.1"/>
    </source>
</evidence>
<feature type="transmembrane region" description="Helical" evidence="11">
    <location>
        <begin position="555"/>
        <end position="577"/>
    </location>
</feature>
<accession>A0ABW1M8C0</accession>
<dbReference type="EC" id="2.7.13.3" evidence="2"/>
<feature type="transmembrane region" description="Helical" evidence="11">
    <location>
        <begin position="105"/>
        <end position="122"/>
    </location>
</feature>
<dbReference type="CDD" id="cd16917">
    <property type="entry name" value="HATPase_UhpB-NarQ-NarX-like"/>
    <property type="match status" value="1"/>
</dbReference>
<evidence type="ECO:0000256" key="2">
    <source>
        <dbReference type="ARBA" id="ARBA00012438"/>
    </source>
</evidence>
<dbReference type="InterPro" id="IPR036890">
    <property type="entry name" value="HATPase_C_sf"/>
</dbReference>
<feature type="transmembrane region" description="Helical" evidence="11">
    <location>
        <begin position="389"/>
        <end position="408"/>
    </location>
</feature>
<feature type="transmembrane region" description="Helical" evidence="11">
    <location>
        <begin position="134"/>
        <end position="151"/>
    </location>
</feature>